<keyword evidence="6" id="KW-1185">Reference proteome</keyword>
<dbReference type="InterPro" id="IPR000014">
    <property type="entry name" value="PAS"/>
</dbReference>
<dbReference type="PROSITE" id="PS50113">
    <property type="entry name" value="PAC"/>
    <property type="match status" value="1"/>
</dbReference>
<dbReference type="InterPro" id="IPR029787">
    <property type="entry name" value="Nucleotide_cyclase"/>
</dbReference>
<dbReference type="NCBIfam" id="TIGR00254">
    <property type="entry name" value="GGDEF"/>
    <property type="match status" value="1"/>
</dbReference>
<dbReference type="Proteomes" id="UP001055101">
    <property type="component" value="Unassembled WGS sequence"/>
</dbReference>
<dbReference type="SMART" id="SM00052">
    <property type="entry name" value="EAL"/>
    <property type="match status" value="1"/>
</dbReference>
<dbReference type="InterPro" id="IPR000700">
    <property type="entry name" value="PAS-assoc_C"/>
</dbReference>
<dbReference type="Pfam" id="PF12860">
    <property type="entry name" value="PAS_7"/>
    <property type="match status" value="1"/>
</dbReference>
<dbReference type="PROSITE" id="PS50883">
    <property type="entry name" value="EAL"/>
    <property type="match status" value="1"/>
</dbReference>
<accession>A0ABQ4TPF0</accession>
<dbReference type="SMART" id="SM00091">
    <property type="entry name" value="PAS"/>
    <property type="match status" value="2"/>
</dbReference>
<evidence type="ECO:0008006" key="7">
    <source>
        <dbReference type="Google" id="ProtNLM"/>
    </source>
</evidence>
<feature type="domain" description="GGDEF" evidence="4">
    <location>
        <begin position="317"/>
        <end position="450"/>
    </location>
</feature>
<dbReference type="CDD" id="cd01949">
    <property type="entry name" value="GGDEF"/>
    <property type="match status" value="1"/>
</dbReference>
<dbReference type="Pfam" id="PF00990">
    <property type="entry name" value="GGDEF"/>
    <property type="match status" value="1"/>
</dbReference>
<dbReference type="SMART" id="SM00267">
    <property type="entry name" value="GGDEF"/>
    <property type="match status" value="1"/>
</dbReference>
<dbReference type="InterPro" id="IPR052155">
    <property type="entry name" value="Biofilm_reg_signaling"/>
</dbReference>
<dbReference type="Gene3D" id="3.30.70.270">
    <property type="match status" value="1"/>
</dbReference>
<organism evidence="5 6">
    <name type="scientific">Methylobacterium thuringiense</name>
    <dbReference type="NCBI Taxonomy" id="1003091"/>
    <lineage>
        <taxon>Bacteria</taxon>
        <taxon>Pseudomonadati</taxon>
        <taxon>Pseudomonadota</taxon>
        <taxon>Alphaproteobacteria</taxon>
        <taxon>Hyphomicrobiales</taxon>
        <taxon>Methylobacteriaceae</taxon>
        <taxon>Methylobacterium</taxon>
    </lineage>
</organism>
<evidence type="ECO:0000259" key="2">
    <source>
        <dbReference type="PROSITE" id="PS50113"/>
    </source>
</evidence>
<dbReference type="PANTHER" id="PTHR44757:SF2">
    <property type="entry name" value="BIOFILM ARCHITECTURE MAINTENANCE PROTEIN MBAA"/>
    <property type="match status" value="1"/>
</dbReference>
<dbReference type="SUPFAM" id="SSF141868">
    <property type="entry name" value="EAL domain-like"/>
    <property type="match status" value="1"/>
</dbReference>
<evidence type="ECO:0000313" key="6">
    <source>
        <dbReference type="Proteomes" id="UP001055101"/>
    </source>
</evidence>
<evidence type="ECO:0000259" key="3">
    <source>
        <dbReference type="PROSITE" id="PS50883"/>
    </source>
</evidence>
<reference evidence="5" key="1">
    <citation type="journal article" date="2021" name="Front. Microbiol.">
        <title>Comprehensive Comparative Genomics and Phenotyping of Methylobacterium Species.</title>
        <authorList>
            <person name="Alessa O."/>
            <person name="Ogura Y."/>
            <person name="Fujitani Y."/>
            <person name="Takami H."/>
            <person name="Hayashi T."/>
            <person name="Sahin N."/>
            <person name="Tani A."/>
        </authorList>
    </citation>
    <scope>NUCLEOTIDE SEQUENCE</scope>
    <source>
        <strain evidence="5">DSM 23674</strain>
    </source>
</reference>
<comment type="caution">
    <text evidence="5">The sequence shown here is derived from an EMBL/GenBank/DDBJ whole genome shotgun (WGS) entry which is preliminary data.</text>
</comment>
<dbReference type="Gene3D" id="3.30.450.20">
    <property type="entry name" value="PAS domain"/>
    <property type="match status" value="2"/>
</dbReference>
<dbReference type="CDD" id="cd01948">
    <property type="entry name" value="EAL"/>
    <property type="match status" value="1"/>
</dbReference>
<dbReference type="InterPro" id="IPR001633">
    <property type="entry name" value="EAL_dom"/>
</dbReference>
<evidence type="ECO:0000259" key="4">
    <source>
        <dbReference type="PROSITE" id="PS50887"/>
    </source>
</evidence>
<evidence type="ECO:0000259" key="1">
    <source>
        <dbReference type="PROSITE" id="PS50112"/>
    </source>
</evidence>
<feature type="domain" description="EAL" evidence="3">
    <location>
        <begin position="459"/>
        <end position="709"/>
    </location>
</feature>
<dbReference type="Pfam" id="PF13426">
    <property type="entry name" value="PAS_9"/>
    <property type="match status" value="1"/>
</dbReference>
<evidence type="ECO:0000313" key="5">
    <source>
        <dbReference type="EMBL" id="GJE56493.1"/>
    </source>
</evidence>
<dbReference type="PANTHER" id="PTHR44757">
    <property type="entry name" value="DIGUANYLATE CYCLASE DGCP"/>
    <property type="match status" value="1"/>
</dbReference>
<dbReference type="Gene3D" id="3.20.20.450">
    <property type="entry name" value="EAL domain"/>
    <property type="match status" value="1"/>
</dbReference>
<sequence length="714" mass="78126">MQFQNKIDGTTLLRPEMTLSSSDAYRDSDLDANAMQNDFRMLLEAVSDYAVYRLTPEGNVSSWNKGAERNKGYTFAEAIGLHVSAFYTAEDRAAGAPARTLAAAAESKFETHGWRVRKDGSRFWAHVVLEAIRDPDGRLVGFAKVTCDVTAQKIDRDGLVRNLDAALSNMSQGLCLFDAEERLVLANSRMAEICGLSAGEIVPGTPFVDIVRALLGRRRMEPAVSVGALYGQQRALILQAGGGGAVLKMLPDTVVSVIHRPMADGSWVTTIEDISDRSRSQDQIAHMAMHDALTDLPNRVMFRQRLDDALRRVKRGEPCAVLCLDLDRFKTINDTLGHPVGDTLLVSVAEQLRGLVRETDTVARLGGDEFAIVQTNVGHPDDSKVLADRLIRALSVPKEIDGHLVASGVSIGIALAPGDGMDPDQILKSADLALYRAKAHGRGRYCYFEPGMDVLPQERRRLELDLRTALAANQFELYYQPIVDIERDLVCGFEALIRWHSPQRGLVPPADFIPLAEEIGLIVDIGAWVLHSACREAAAWPEHIKVAVNVSVAQFRGFGLVDTVRSALAASGLAPTRLEIEITESIMINDSAHTCAVLHQLKALGLSISMDDFGTGYSSLGYLRSFPFDKIKIDRSFIEGLGEAADCNAIVQAVMGICDSLGIIATAEGVENQEQIAQLKSRNCHQAQGYLYSKPRPSSEVNCIIDRIDLQVRH</sequence>
<protein>
    <recommendedName>
        <fullName evidence="7">EAL domain-containing protein</fullName>
    </recommendedName>
</protein>
<gene>
    <name evidence="5" type="ORF">EKPJFOCH_2999</name>
</gene>
<reference evidence="5" key="2">
    <citation type="submission" date="2021-08" db="EMBL/GenBank/DDBJ databases">
        <authorList>
            <person name="Tani A."/>
            <person name="Ola A."/>
            <person name="Ogura Y."/>
            <person name="Katsura K."/>
            <person name="Hayashi T."/>
        </authorList>
    </citation>
    <scope>NUCLEOTIDE SEQUENCE</scope>
    <source>
        <strain evidence="5">DSM 23674</strain>
    </source>
</reference>
<dbReference type="CDD" id="cd00130">
    <property type="entry name" value="PAS"/>
    <property type="match status" value="1"/>
</dbReference>
<dbReference type="NCBIfam" id="TIGR00229">
    <property type="entry name" value="sensory_box"/>
    <property type="match status" value="1"/>
</dbReference>
<dbReference type="Pfam" id="PF00563">
    <property type="entry name" value="EAL"/>
    <property type="match status" value="1"/>
</dbReference>
<dbReference type="SUPFAM" id="SSF55785">
    <property type="entry name" value="PYP-like sensor domain (PAS domain)"/>
    <property type="match status" value="2"/>
</dbReference>
<dbReference type="SUPFAM" id="SSF55073">
    <property type="entry name" value="Nucleotide cyclase"/>
    <property type="match status" value="1"/>
</dbReference>
<dbReference type="EMBL" id="BPRA01000014">
    <property type="protein sequence ID" value="GJE56493.1"/>
    <property type="molecule type" value="Genomic_DNA"/>
</dbReference>
<dbReference type="PROSITE" id="PS50112">
    <property type="entry name" value="PAS"/>
    <property type="match status" value="1"/>
</dbReference>
<dbReference type="InterPro" id="IPR035919">
    <property type="entry name" value="EAL_sf"/>
</dbReference>
<feature type="domain" description="PAS" evidence="1">
    <location>
        <begin position="35"/>
        <end position="92"/>
    </location>
</feature>
<name>A0ABQ4TPF0_9HYPH</name>
<dbReference type="InterPro" id="IPR043128">
    <property type="entry name" value="Rev_trsase/Diguanyl_cyclase"/>
</dbReference>
<dbReference type="InterPro" id="IPR000160">
    <property type="entry name" value="GGDEF_dom"/>
</dbReference>
<proteinExistence type="predicted"/>
<dbReference type="PROSITE" id="PS50887">
    <property type="entry name" value="GGDEF"/>
    <property type="match status" value="1"/>
</dbReference>
<dbReference type="InterPro" id="IPR035965">
    <property type="entry name" value="PAS-like_dom_sf"/>
</dbReference>
<feature type="domain" description="PAC" evidence="2">
    <location>
        <begin position="107"/>
        <end position="161"/>
    </location>
</feature>